<feature type="region of interest" description="Disordered" evidence="3">
    <location>
        <begin position="243"/>
        <end position="280"/>
    </location>
</feature>
<evidence type="ECO:0000313" key="5">
    <source>
        <dbReference type="EMBL" id="RIB30022.1"/>
    </source>
</evidence>
<protein>
    <recommendedName>
        <fullName evidence="4">RanBD1 domain-containing protein</fullName>
    </recommendedName>
</protein>
<dbReference type="Pfam" id="PF00638">
    <property type="entry name" value="Ran_BP1"/>
    <property type="match status" value="1"/>
</dbReference>
<name>A0A397W7L8_9GLOM</name>
<evidence type="ECO:0000256" key="3">
    <source>
        <dbReference type="SAM" id="MobiDB-lite"/>
    </source>
</evidence>
<dbReference type="InterPro" id="IPR011993">
    <property type="entry name" value="PH-like_dom_sf"/>
</dbReference>
<evidence type="ECO:0000259" key="4">
    <source>
        <dbReference type="PROSITE" id="PS50196"/>
    </source>
</evidence>
<dbReference type="PANTHER" id="PTHR23138">
    <property type="entry name" value="RAN BINDING PROTEIN"/>
    <property type="match status" value="1"/>
</dbReference>
<evidence type="ECO:0000256" key="1">
    <source>
        <dbReference type="ARBA" id="ARBA00004123"/>
    </source>
</evidence>
<dbReference type="PROSITE" id="PS50196">
    <property type="entry name" value="RANBD1"/>
    <property type="match status" value="1"/>
</dbReference>
<reference evidence="5 6" key="1">
    <citation type="submission" date="2018-06" db="EMBL/GenBank/DDBJ databases">
        <title>Comparative genomics reveals the genomic features of Rhizophagus irregularis, R. cerebriforme, R. diaphanum and Gigaspora rosea, and their symbiotic lifestyle signature.</title>
        <authorList>
            <person name="Morin E."/>
            <person name="San Clemente H."/>
            <person name="Chen E.C.H."/>
            <person name="De La Providencia I."/>
            <person name="Hainaut M."/>
            <person name="Kuo A."/>
            <person name="Kohler A."/>
            <person name="Murat C."/>
            <person name="Tang N."/>
            <person name="Roy S."/>
            <person name="Loubradou J."/>
            <person name="Henrissat B."/>
            <person name="Grigoriev I.V."/>
            <person name="Corradi N."/>
            <person name="Roux C."/>
            <person name="Martin F.M."/>
        </authorList>
    </citation>
    <scope>NUCLEOTIDE SEQUENCE [LARGE SCALE GENOMIC DNA]</scope>
    <source>
        <strain evidence="5 6">DAOM 194757</strain>
    </source>
</reference>
<comment type="caution">
    <text evidence="5">The sequence shown here is derived from an EMBL/GenBank/DDBJ whole genome shotgun (WGS) entry which is preliminary data.</text>
</comment>
<dbReference type="Proteomes" id="UP000266673">
    <property type="component" value="Unassembled WGS sequence"/>
</dbReference>
<dbReference type="AlphaFoldDB" id="A0A397W7L8"/>
<dbReference type="SUPFAM" id="SSF50729">
    <property type="entry name" value="PH domain-like"/>
    <property type="match status" value="1"/>
</dbReference>
<accession>A0A397W7L8</accession>
<sequence length="435" mass="47888">MYTDHDLKISKDFKEKTVLSQSNDEVKNIEDCGTKNILDENENMSTFSSKKRTATELYVDNDIDTGKDPTGIPKKLSKTDDDTIHNELAQTPDADDSIVDSNEISIAEFSKSNEIKDDSLITTDSSDEYITDVKTLDKNIEESSEKVEVQTTNSVNKSDVEAGVKKECKLNFDKSPFSNQNIAAQSSGGFGKGYIPTSITATRIFGSNSLPKSGGFSNYSTSPPPSSIFGSKYTGNSLMGKFGSLSEGSSTQPSIFDEPTRNNNDDDDNYDGKDSDAEDEVPFGTGARHLQEQEVITGEEDEITRHTVRAKLFCMDRGHQWKERGVGMLKLNYPKNYEKSPRPPRLVMRADGVLRVILNIALFNGMSVEKLQEKFVRIVAFEGTNTTPVHFAIKLSNANAADDLFDAILEAIPASSKSQYKSHQSANTVVSDPGQ</sequence>
<dbReference type="InterPro" id="IPR000156">
    <property type="entry name" value="Ran_bind_dom"/>
</dbReference>
<proteinExistence type="predicted"/>
<comment type="subcellular location">
    <subcellularLocation>
        <location evidence="1">Nucleus</location>
    </subcellularLocation>
</comment>
<gene>
    <name evidence="5" type="ORF">C2G38_2153769</name>
</gene>
<feature type="compositionally biased region" description="Basic and acidic residues" evidence="3">
    <location>
        <begin position="258"/>
        <end position="275"/>
    </location>
</feature>
<evidence type="ECO:0000256" key="2">
    <source>
        <dbReference type="ARBA" id="ARBA00023242"/>
    </source>
</evidence>
<dbReference type="OrthoDB" id="185618at2759"/>
<dbReference type="EMBL" id="QKWP01000023">
    <property type="protein sequence ID" value="RIB30022.1"/>
    <property type="molecule type" value="Genomic_DNA"/>
</dbReference>
<dbReference type="SMART" id="SM00160">
    <property type="entry name" value="RanBD"/>
    <property type="match status" value="1"/>
</dbReference>
<dbReference type="STRING" id="44941.A0A397W7L8"/>
<dbReference type="GO" id="GO:0005634">
    <property type="term" value="C:nucleus"/>
    <property type="evidence" value="ECO:0007669"/>
    <property type="project" value="UniProtKB-SubCell"/>
</dbReference>
<dbReference type="PANTHER" id="PTHR23138:SF142">
    <property type="entry name" value="RAN-BINDING PROTEIN 3B-RELATED"/>
    <property type="match status" value="1"/>
</dbReference>
<dbReference type="Gene3D" id="2.30.29.30">
    <property type="entry name" value="Pleckstrin-homology domain (PH domain)/Phosphotyrosine-binding domain (PTB)"/>
    <property type="match status" value="1"/>
</dbReference>
<dbReference type="InterPro" id="IPR045255">
    <property type="entry name" value="RanBP1-like"/>
</dbReference>
<keyword evidence="6" id="KW-1185">Reference proteome</keyword>
<keyword evidence="2" id="KW-0539">Nucleus</keyword>
<evidence type="ECO:0000313" key="6">
    <source>
        <dbReference type="Proteomes" id="UP000266673"/>
    </source>
</evidence>
<feature type="domain" description="RanBD1" evidence="4">
    <location>
        <begin position="276"/>
        <end position="417"/>
    </location>
</feature>
<organism evidence="5 6">
    <name type="scientific">Gigaspora rosea</name>
    <dbReference type="NCBI Taxonomy" id="44941"/>
    <lineage>
        <taxon>Eukaryota</taxon>
        <taxon>Fungi</taxon>
        <taxon>Fungi incertae sedis</taxon>
        <taxon>Mucoromycota</taxon>
        <taxon>Glomeromycotina</taxon>
        <taxon>Glomeromycetes</taxon>
        <taxon>Diversisporales</taxon>
        <taxon>Gigasporaceae</taxon>
        <taxon>Gigaspora</taxon>
    </lineage>
</organism>